<accession>A0AAV5J220</accession>
<organism evidence="6 7">
    <name type="scientific">Rubroshorea leprosula</name>
    <dbReference type="NCBI Taxonomy" id="152421"/>
    <lineage>
        <taxon>Eukaryota</taxon>
        <taxon>Viridiplantae</taxon>
        <taxon>Streptophyta</taxon>
        <taxon>Embryophyta</taxon>
        <taxon>Tracheophyta</taxon>
        <taxon>Spermatophyta</taxon>
        <taxon>Magnoliopsida</taxon>
        <taxon>eudicotyledons</taxon>
        <taxon>Gunneridae</taxon>
        <taxon>Pentapetalae</taxon>
        <taxon>rosids</taxon>
        <taxon>malvids</taxon>
        <taxon>Malvales</taxon>
        <taxon>Dipterocarpaceae</taxon>
        <taxon>Rubroshorea</taxon>
    </lineage>
</organism>
<feature type="compositionally biased region" description="Basic and acidic residues" evidence="3">
    <location>
        <begin position="1"/>
        <end position="22"/>
    </location>
</feature>
<comment type="caution">
    <text evidence="6">The sequence shown here is derived from an EMBL/GenBank/DDBJ whole genome shotgun (WGS) entry which is preliminary data.</text>
</comment>
<dbReference type="PANTHER" id="PTHR30540:SF87">
    <property type="entry name" value="POTASSIUM TRANSPORTER"/>
    <property type="match status" value="1"/>
</dbReference>
<keyword evidence="4" id="KW-0472">Membrane</keyword>
<keyword evidence="4" id="KW-1133">Transmembrane helix</keyword>
<evidence type="ECO:0000256" key="4">
    <source>
        <dbReference type="SAM" id="Phobius"/>
    </source>
</evidence>
<evidence type="ECO:0000256" key="2">
    <source>
        <dbReference type="ARBA" id="ARBA00008440"/>
    </source>
</evidence>
<evidence type="ECO:0000313" key="6">
    <source>
        <dbReference type="EMBL" id="GKV04940.1"/>
    </source>
</evidence>
<dbReference type="Proteomes" id="UP001054252">
    <property type="component" value="Unassembled WGS sequence"/>
</dbReference>
<feature type="transmembrane region" description="Helical" evidence="4">
    <location>
        <begin position="107"/>
        <end position="128"/>
    </location>
</feature>
<feature type="domain" description="K+ potassium transporter integral membrane" evidence="5">
    <location>
        <begin position="72"/>
        <end position="139"/>
    </location>
</feature>
<keyword evidence="4" id="KW-0812">Transmembrane</keyword>
<sequence>MAAVGDLDHREPKTTTAEESRQTPEAVNSPHLKLGKKHSSKKLRHSDSLDIEAGKVSCHDTKVVNWCVILQLAFQSIGVVYGDIGTSPLYVYSSTFSNGIIKHPDDILGVLSLILYTLTLIPLAKYVFIVLRATDNGQGESSDSKTGKLLFN</sequence>
<proteinExistence type="inferred from homology"/>
<feature type="region of interest" description="Disordered" evidence="3">
    <location>
        <begin position="1"/>
        <end position="41"/>
    </location>
</feature>
<dbReference type="GO" id="GO:0005886">
    <property type="term" value="C:plasma membrane"/>
    <property type="evidence" value="ECO:0007669"/>
    <property type="project" value="UniProtKB-SubCell"/>
</dbReference>
<keyword evidence="7" id="KW-1185">Reference proteome</keyword>
<evidence type="ECO:0000256" key="3">
    <source>
        <dbReference type="SAM" id="MobiDB-lite"/>
    </source>
</evidence>
<dbReference type="Pfam" id="PF02705">
    <property type="entry name" value="K_trans"/>
    <property type="match status" value="1"/>
</dbReference>
<comment type="subcellular location">
    <subcellularLocation>
        <location evidence="1">Cell membrane</location>
        <topology evidence="1">Multi-pass membrane protein</topology>
    </subcellularLocation>
</comment>
<evidence type="ECO:0000256" key="1">
    <source>
        <dbReference type="ARBA" id="ARBA00004651"/>
    </source>
</evidence>
<gene>
    <name evidence="6" type="ORF">SLEP1_g17021</name>
</gene>
<dbReference type="InterPro" id="IPR003855">
    <property type="entry name" value="K+_transporter"/>
</dbReference>
<protein>
    <recommendedName>
        <fullName evidence="5">K+ potassium transporter integral membrane domain-containing protein</fullName>
    </recommendedName>
</protein>
<dbReference type="InterPro" id="IPR053951">
    <property type="entry name" value="K_trans_N"/>
</dbReference>
<dbReference type="GO" id="GO:0015079">
    <property type="term" value="F:potassium ion transmembrane transporter activity"/>
    <property type="evidence" value="ECO:0007669"/>
    <property type="project" value="InterPro"/>
</dbReference>
<comment type="similarity">
    <text evidence="2">Belongs to the HAK/KUP transporter (TC 2.A.72.3) family.</text>
</comment>
<dbReference type="EMBL" id="BPVZ01000022">
    <property type="protein sequence ID" value="GKV04940.1"/>
    <property type="molecule type" value="Genomic_DNA"/>
</dbReference>
<reference evidence="6 7" key="1">
    <citation type="journal article" date="2021" name="Commun. Biol.">
        <title>The genome of Shorea leprosula (Dipterocarpaceae) highlights the ecological relevance of drought in aseasonal tropical rainforests.</title>
        <authorList>
            <person name="Ng K.K.S."/>
            <person name="Kobayashi M.J."/>
            <person name="Fawcett J.A."/>
            <person name="Hatakeyama M."/>
            <person name="Paape T."/>
            <person name="Ng C.H."/>
            <person name="Ang C.C."/>
            <person name="Tnah L.H."/>
            <person name="Lee C.T."/>
            <person name="Nishiyama T."/>
            <person name="Sese J."/>
            <person name="O'Brien M.J."/>
            <person name="Copetti D."/>
            <person name="Mohd Noor M.I."/>
            <person name="Ong R.C."/>
            <person name="Putra M."/>
            <person name="Sireger I.Z."/>
            <person name="Indrioko S."/>
            <person name="Kosugi Y."/>
            <person name="Izuno A."/>
            <person name="Isagi Y."/>
            <person name="Lee S.L."/>
            <person name="Shimizu K.K."/>
        </authorList>
    </citation>
    <scope>NUCLEOTIDE SEQUENCE [LARGE SCALE GENOMIC DNA]</scope>
    <source>
        <strain evidence="6">214</strain>
    </source>
</reference>
<evidence type="ECO:0000259" key="5">
    <source>
        <dbReference type="Pfam" id="PF02705"/>
    </source>
</evidence>
<evidence type="ECO:0000313" key="7">
    <source>
        <dbReference type="Proteomes" id="UP001054252"/>
    </source>
</evidence>
<dbReference type="AlphaFoldDB" id="A0AAV5J220"/>
<name>A0AAV5J220_9ROSI</name>
<dbReference type="PANTHER" id="PTHR30540">
    <property type="entry name" value="OSMOTIC STRESS POTASSIUM TRANSPORTER"/>
    <property type="match status" value="1"/>
</dbReference>